<feature type="transmembrane region" description="Helical" evidence="11">
    <location>
        <begin position="718"/>
        <end position="737"/>
    </location>
</feature>
<keyword evidence="9 11" id="KW-1133">Transmembrane helix</keyword>
<dbReference type="GeneTree" id="ENSGT00940000162802"/>
<dbReference type="InterPro" id="IPR003439">
    <property type="entry name" value="ABC_transporter-like_ATP-bd"/>
</dbReference>
<dbReference type="Pfam" id="PF00664">
    <property type="entry name" value="ABC_membrane"/>
    <property type="match status" value="2"/>
</dbReference>
<dbReference type="PROSITE" id="PS50929">
    <property type="entry name" value="ABC_TM1F"/>
    <property type="match status" value="2"/>
</dbReference>
<proteinExistence type="inferred from homology"/>
<dbReference type="PROSITE" id="PS00211">
    <property type="entry name" value="ABC_TRANSPORTER_1"/>
    <property type="match status" value="1"/>
</dbReference>
<feature type="transmembrane region" description="Helical" evidence="11">
    <location>
        <begin position="154"/>
        <end position="171"/>
    </location>
</feature>
<dbReference type="InterPro" id="IPR011527">
    <property type="entry name" value="ABC1_TM_dom"/>
</dbReference>
<keyword evidence="4" id="KW-0926">Vacuole</keyword>
<keyword evidence="10 11" id="KW-0472">Membrane</keyword>
<dbReference type="GO" id="GO:0016887">
    <property type="term" value="F:ATP hydrolysis activity"/>
    <property type="evidence" value="ECO:0007669"/>
    <property type="project" value="InterPro"/>
</dbReference>
<dbReference type="PANTHER" id="PTHR24223:SF166">
    <property type="entry name" value="MULTIDRUG RESISTANCE-ASSOCIATED PROTEIN 1-LIKE"/>
    <property type="match status" value="1"/>
</dbReference>
<evidence type="ECO:0000256" key="10">
    <source>
        <dbReference type="ARBA" id="ARBA00023136"/>
    </source>
</evidence>
<feature type="domain" description="ABC transmembrane type-1" evidence="13">
    <location>
        <begin position="116"/>
        <end position="398"/>
    </location>
</feature>
<dbReference type="InterPro" id="IPR003593">
    <property type="entry name" value="AAA+_ATPase"/>
</dbReference>
<evidence type="ECO:0008006" key="16">
    <source>
        <dbReference type="Google" id="ProtNLM"/>
    </source>
</evidence>
<dbReference type="Gene3D" id="3.40.50.300">
    <property type="entry name" value="P-loop containing nucleotide triphosphate hydrolases"/>
    <property type="match status" value="2"/>
</dbReference>
<evidence type="ECO:0000256" key="1">
    <source>
        <dbReference type="ARBA" id="ARBA00004128"/>
    </source>
</evidence>
<feature type="transmembrane region" description="Helical" evidence="11">
    <location>
        <begin position="905"/>
        <end position="922"/>
    </location>
</feature>
<dbReference type="Gene3D" id="1.20.1560.10">
    <property type="entry name" value="ABC transporter type 1, transmembrane domain"/>
    <property type="match status" value="2"/>
</dbReference>
<dbReference type="GO" id="GO:0005774">
    <property type="term" value="C:vacuolar membrane"/>
    <property type="evidence" value="ECO:0007669"/>
    <property type="project" value="UniProtKB-SubCell"/>
</dbReference>
<dbReference type="FunFam" id="3.40.50.300:FF:000074">
    <property type="entry name" value="Multidrug resistance-associated protein 5 isoform 1"/>
    <property type="match status" value="1"/>
</dbReference>
<feature type="transmembrane region" description="Helical" evidence="11">
    <location>
        <begin position="801"/>
        <end position="829"/>
    </location>
</feature>
<evidence type="ECO:0000256" key="5">
    <source>
        <dbReference type="ARBA" id="ARBA00022692"/>
    </source>
</evidence>
<keyword evidence="6" id="KW-0677">Repeat</keyword>
<accession>A0A8C7BVA2</accession>
<keyword evidence="3" id="KW-0813">Transport</keyword>
<dbReference type="Pfam" id="PF00005">
    <property type="entry name" value="ABC_tran"/>
    <property type="match status" value="2"/>
</dbReference>
<evidence type="ECO:0000313" key="14">
    <source>
        <dbReference type="Ensembl" id="ENSNVIP00000027783.1"/>
    </source>
</evidence>
<dbReference type="GO" id="GO:0140359">
    <property type="term" value="F:ABC-type transporter activity"/>
    <property type="evidence" value="ECO:0007669"/>
    <property type="project" value="InterPro"/>
</dbReference>
<reference evidence="14" key="1">
    <citation type="submission" date="2025-08" db="UniProtKB">
        <authorList>
            <consortium name="Ensembl"/>
        </authorList>
    </citation>
    <scope>IDENTIFICATION</scope>
</reference>
<evidence type="ECO:0000256" key="2">
    <source>
        <dbReference type="ARBA" id="ARBA00009726"/>
    </source>
</evidence>
<feature type="domain" description="ABC transporter" evidence="12">
    <location>
        <begin position="992"/>
        <end position="1226"/>
    </location>
</feature>
<dbReference type="CDD" id="cd18595">
    <property type="entry name" value="ABC_6TM_MRP1_2_3_6_D1_like"/>
    <property type="match status" value="1"/>
</dbReference>
<feature type="transmembrane region" description="Helical" evidence="11">
    <location>
        <begin position="255"/>
        <end position="274"/>
    </location>
</feature>
<keyword evidence="8" id="KW-0067">ATP-binding</keyword>
<dbReference type="InterPro" id="IPR017871">
    <property type="entry name" value="ABC_transporter-like_CS"/>
</dbReference>
<evidence type="ECO:0000259" key="12">
    <source>
        <dbReference type="PROSITE" id="PS50893"/>
    </source>
</evidence>
<evidence type="ECO:0000256" key="11">
    <source>
        <dbReference type="SAM" id="Phobius"/>
    </source>
</evidence>
<dbReference type="FunFam" id="1.20.1560.10:FF:000010">
    <property type="entry name" value="Multidrug resistance-associated ABC transporter"/>
    <property type="match status" value="1"/>
</dbReference>
<feature type="transmembrane region" description="Helical" evidence="11">
    <location>
        <begin position="332"/>
        <end position="361"/>
    </location>
</feature>
<dbReference type="GO" id="GO:0005524">
    <property type="term" value="F:ATP binding"/>
    <property type="evidence" value="ECO:0007669"/>
    <property type="project" value="UniProtKB-KW"/>
</dbReference>
<reference evidence="14" key="2">
    <citation type="submission" date="2025-09" db="UniProtKB">
        <authorList>
            <consortium name="Ensembl"/>
        </authorList>
    </citation>
    <scope>IDENTIFICATION</scope>
</reference>
<dbReference type="PANTHER" id="PTHR24223">
    <property type="entry name" value="ATP-BINDING CASSETTE SUB-FAMILY C"/>
    <property type="match status" value="1"/>
</dbReference>
<dbReference type="SMART" id="SM00382">
    <property type="entry name" value="AAA"/>
    <property type="match status" value="2"/>
</dbReference>
<dbReference type="SUPFAM" id="SSF90123">
    <property type="entry name" value="ABC transporter transmembrane region"/>
    <property type="match status" value="2"/>
</dbReference>
<dbReference type="PROSITE" id="PS50893">
    <property type="entry name" value="ABC_TRANSPORTER_2"/>
    <property type="match status" value="2"/>
</dbReference>
<evidence type="ECO:0000313" key="15">
    <source>
        <dbReference type="Proteomes" id="UP000694425"/>
    </source>
</evidence>
<feature type="domain" description="ABC transporter" evidence="12">
    <location>
        <begin position="430"/>
        <end position="654"/>
    </location>
</feature>
<dbReference type="Ensembl" id="ENSNVIT00000032226.1">
    <property type="protein sequence ID" value="ENSNVIP00000027783.1"/>
    <property type="gene ID" value="ENSNVIG00000021454.1"/>
</dbReference>
<name>A0A8C7BVA2_NEOVI</name>
<evidence type="ECO:0000256" key="7">
    <source>
        <dbReference type="ARBA" id="ARBA00022741"/>
    </source>
</evidence>
<dbReference type="InterPro" id="IPR050173">
    <property type="entry name" value="ABC_transporter_C-like"/>
</dbReference>
<dbReference type="AlphaFoldDB" id="A0A8C7BVA2"/>
<evidence type="ECO:0000256" key="6">
    <source>
        <dbReference type="ARBA" id="ARBA00022737"/>
    </source>
</evidence>
<dbReference type="InterPro" id="IPR036640">
    <property type="entry name" value="ABC1_TM_sf"/>
</dbReference>
<evidence type="ECO:0000256" key="3">
    <source>
        <dbReference type="ARBA" id="ARBA00022448"/>
    </source>
</evidence>
<keyword evidence="5 11" id="KW-0812">Transmembrane</keyword>
<evidence type="ECO:0000256" key="4">
    <source>
        <dbReference type="ARBA" id="ARBA00022554"/>
    </source>
</evidence>
<dbReference type="FunFam" id="1.20.1560.10:FF:000020">
    <property type="entry name" value="ABC metal ion transporter"/>
    <property type="match status" value="1"/>
</dbReference>
<dbReference type="Proteomes" id="UP000694425">
    <property type="component" value="Unplaced"/>
</dbReference>
<feature type="domain" description="ABC transmembrane type-1" evidence="13">
    <location>
        <begin position="672"/>
        <end position="946"/>
    </location>
</feature>
<dbReference type="InterPro" id="IPR027417">
    <property type="entry name" value="P-loop_NTPase"/>
</dbReference>
<dbReference type="CDD" id="cd03250">
    <property type="entry name" value="ABCC_MRP_domain1"/>
    <property type="match status" value="1"/>
</dbReference>
<dbReference type="SUPFAM" id="SSF52540">
    <property type="entry name" value="P-loop containing nucleoside triphosphate hydrolases"/>
    <property type="match status" value="2"/>
</dbReference>
<dbReference type="FunFam" id="3.40.50.300:FF:000997">
    <property type="entry name" value="Multidrug resistance-associated protein 1"/>
    <property type="match status" value="1"/>
</dbReference>
<dbReference type="CDD" id="cd03244">
    <property type="entry name" value="ABCC_MRP_domain2"/>
    <property type="match status" value="1"/>
</dbReference>
<protein>
    <recommendedName>
        <fullName evidence="16">Multidrug resistance-associated protein 1</fullName>
    </recommendedName>
</protein>
<keyword evidence="15" id="KW-1185">Reference proteome</keyword>
<sequence>FSVNAWPTSKEAIYQRTQRKCNPEKNASFFSRMTYSWFSRVIVLGYKKPLEREDLCELHESDSSYIVCPIFEKQWRKEVLRTQERQEVKASFPKETHARKPSLVYALWNTFKFVLIQVALFKVFADILSFTSPLIMKQMIIFCEHRPDFGWSGYGYALALFVVVFLQTLILQQYQRFNMLTSAKIKTAVIGLIYKKALLLSNVSRKRFSTGEITNLMSADAQQLMDLTANLSLLWSAPFQILMAISLLWQELGPAVLAGVAVLVFVIPVNAFVATRVKKLKKSQTKNKDKQIKLLNEILHGIKILKLYAWESSYQKKIIEIREQELEVQKSAGYLAVFSMLTLTCIPFLVSLATFGIYFLLDEGNILTATKVFTSMSLFNILRLPLFDLPVVISAVVQTRVSLDRLEDFLNTEELHPQNIETNYIGDHAIGFTNASFSWDKTGVPVLKNLNIKIPEGALVAVVGPVGSGKSSVLSAILGEMEKLTGVVQRKGSVAYVAQQAWIQNCILQENILFGSIMQKQFYERVLEACALLPDLEQLPNGDQTEIGERGVNISGGQKHRVSLARAVYSGADIYLLDDPFAAVDVHVGKQLFEKVIGSSGILKNKTRVLVTHNLTLLPEMDLIVVMESGRVAHMGTYHELLSKTRNLTNFMPSHPEIILKYLQAFGWLWVWLSVAAYLGQNLVGVAQNLWLSAWVKEAKHMNEFTEWKQIRSNKLNIYGLLGLMQGLFVCSGAYILTRGSLTASRTLHTQLLDNVLHLPLRFFETNPIGQIINRFTKDMFIIDIRFHYYLRNWVNCTLDVIGTVLVIGGALPLFILGVIPLMFLYLTIQRYYVASSRQIRRLAGASRSPIISHFSETLTGVSTIRAFGHEQRFIQQNKEVVNENLVCFYNNVISNRWLSVRLEFLGNLMVFFAALLAVLAGKSIDSAIVGLSISYALNITQSLNFWVRKACEIETNAVSIERVCEYENMDKEAPWIMSKRPPSQWPEKGIVEFINYQARYRDDLGLALRDITFQTHGEEKIGIVGRTGAGKSTLSNCLFRIVERSGGKIIIDGIDISTIGLHDLRGRLNIIPQDPVLFSGTLQMNLDPLDKYSDRELWEVLELCHLKDFVQSLPKKLLHEISEGGENLSVGQRQLVCLARALLRKTKILILDEATASIDFETDTLVQTTIRKEFSDCTILTIAHRLHSIIDSDRVLVLDSGRITEFETPQNLICQKGLFFEMLTEAGITQNLVTK</sequence>
<dbReference type="GO" id="GO:0000323">
    <property type="term" value="C:lytic vacuole"/>
    <property type="evidence" value="ECO:0007669"/>
    <property type="project" value="UniProtKB-ARBA"/>
</dbReference>
<dbReference type="CDD" id="cd18603">
    <property type="entry name" value="ABC_6TM_MRP1_2_3_6_D2_like"/>
    <property type="match status" value="1"/>
</dbReference>
<comment type="subcellular location">
    <subcellularLocation>
        <location evidence="1">Vacuole membrane</location>
        <topology evidence="1">Multi-pass membrane protein</topology>
    </subcellularLocation>
</comment>
<evidence type="ECO:0000259" key="13">
    <source>
        <dbReference type="PROSITE" id="PS50929"/>
    </source>
</evidence>
<evidence type="ECO:0000256" key="9">
    <source>
        <dbReference type="ARBA" id="ARBA00022989"/>
    </source>
</evidence>
<comment type="similarity">
    <text evidence="2">Belongs to the ABC transporter superfamily. ABCC family. Conjugate transporter (TC 3.A.1.208) subfamily.</text>
</comment>
<keyword evidence="7" id="KW-0547">Nucleotide-binding</keyword>
<organism evidence="14 15">
    <name type="scientific">Neovison vison</name>
    <name type="common">American mink</name>
    <name type="synonym">Mustela vison</name>
    <dbReference type="NCBI Taxonomy" id="452646"/>
    <lineage>
        <taxon>Eukaryota</taxon>
        <taxon>Metazoa</taxon>
        <taxon>Chordata</taxon>
        <taxon>Craniata</taxon>
        <taxon>Vertebrata</taxon>
        <taxon>Euteleostomi</taxon>
        <taxon>Mammalia</taxon>
        <taxon>Eutheria</taxon>
        <taxon>Laurasiatheria</taxon>
        <taxon>Carnivora</taxon>
        <taxon>Caniformia</taxon>
        <taxon>Musteloidea</taxon>
        <taxon>Mustelidae</taxon>
        <taxon>Mustelinae</taxon>
        <taxon>Neogale</taxon>
    </lineage>
</organism>
<evidence type="ECO:0000256" key="8">
    <source>
        <dbReference type="ARBA" id="ARBA00022840"/>
    </source>
</evidence>